<feature type="region of interest" description="Disordered" evidence="13">
    <location>
        <begin position="115"/>
        <end position="147"/>
    </location>
</feature>
<keyword evidence="8" id="KW-0966">Cell projection</keyword>
<dbReference type="InParanoid" id="A0A0L0H4V7"/>
<keyword evidence="5" id="KW-0597">Phosphoprotein</keyword>
<evidence type="ECO:0000256" key="1">
    <source>
        <dbReference type="ARBA" id="ARBA00004120"/>
    </source>
</evidence>
<dbReference type="InterPro" id="IPR018993">
    <property type="entry name" value="FOP_dimerisation-dom_N"/>
</dbReference>
<evidence type="ECO:0000256" key="6">
    <source>
        <dbReference type="ARBA" id="ARBA00022794"/>
    </source>
</evidence>
<protein>
    <recommendedName>
        <fullName evidence="9">Centrosomal protein 43</fullName>
    </recommendedName>
    <alternativeName>
        <fullName evidence="10">FGFR1 oncogene partner</fullName>
    </alternativeName>
</protein>
<dbReference type="Proteomes" id="UP000053201">
    <property type="component" value="Unassembled WGS sequence"/>
</dbReference>
<dbReference type="OrthoDB" id="5970631at2759"/>
<evidence type="ECO:0000256" key="13">
    <source>
        <dbReference type="SAM" id="MobiDB-lite"/>
    </source>
</evidence>
<reference evidence="15 16" key="1">
    <citation type="submission" date="2009-08" db="EMBL/GenBank/DDBJ databases">
        <title>The Genome Sequence of Spizellomyces punctatus strain DAOM BR117.</title>
        <authorList>
            <consortium name="The Broad Institute Genome Sequencing Platform"/>
            <person name="Russ C."/>
            <person name="Cuomo C."/>
            <person name="Shea T."/>
            <person name="Young S.K."/>
            <person name="Zeng Q."/>
            <person name="Koehrsen M."/>
            <person name="Haas B."/>
            <person name="Borodovsky M."/>
            <person name="Guigo R."/>
            <person name="Alvarado L."/>
            <person name="Berlin A."/>
            <person name="Bochicchio J."/>
            <person name="Borenstein D."/>
            <person name="Chapman S."/>
            <person name="Chen Z."/>
            <person name="Engels R."/>
            <person name="Freedman E."/>
            <person name="Gellesch M."/>
            <person name="Goldberg J."/>
            <person name="Griggs A."/>
            <person name="Gujja S."/>
            <person name="Heiman D."/>
            <person name="Hepburn T."/>
            <person name="Howarth C."/>
            <person name="Jen D."/>
            <person name="Larson L."/>
            <person name="Lewis B."/>
            <person name="Mehta T."/>
            <person name="Park D."/>
            <person name="Pearson M."/>
            <person name="Roberts A."/>
            <person name="Saif S."/>
            <person name="Shenoy N."/>
            <person name="Sisk P."/>
            <person name="Stolte C."/>
            <person name="Sykes S."/>
            <person name="Thomson T."/>
            <person name="Walk T."/>
            <person name="White J."/>
            <person name="Yandava C."/>
            <person name="Burger G."/>
            <person name="Gray M.W."/>
            <person name="Holland P.W.H."/>
            <person name="King N."/>
            <person name="Lang F.B.F."/>
            <person name="Roger A.J."/>
            <person name="Ruiz-Trillo I."/>
            <person name="Lander E."/>
            <person name="Nusbaum C."/>
        </authorList>
    </citation>
    <scope>NUCLEOTIDE SEQUENCE [LARGE SCALE GENOMIC DNA]</scope>
    <source>
        <strain evidence="15 16">DAOM BR117</strain>
    </source>
</reference>
<accession>A0A0L0H4V7</accession>
<evidence type="ECO:0000256" key="8">
    <source>
        <dbReference type="ARBA" id="ARBA00023273"/>
    </source>
</evidence>
<evidence type="ECO:0000256" key="5">
    <source>
        <dbReference type="ARBA" id="ARBA00022553"/>
    </source>
</evidence>
<dbReference type="GO" id="GO:0034453">
    <property type="term" value="P:microtubule anchoring"/>
    <property type="evidence" value="ECO:0007669"/>
    <property type="project" value="InterPro"/>
</dbReference>
<dbReference type="PROSITE" id="PS50896">
    <property type="entry name" value="LISH"/>
    <property type="match status" value="1"/>
</dbReference>
<dbReference type="OMA" id="EYLVFNR"/>
<keyword evidence="4" id="KW-0963">Cytoplasm</keyword>
<keyword evidence="16" id="KW-1185">Reference proteome</keyword>
<gene>
    <name evidence="15" type="ORF">SPPG_08697</name>
</gene>
<evidence type="ECO:0000256" key="9">
    <source>
        <dbReference type="ARBA" id="ARBA00041026"/>
    </source>
</evidence>
<evidence type="ECO:0000256" key="3">
    <source>
        <dbReference type="ARBA" id="ARBA00005385"/>
    </source>
</evidence>
<dbReference type="Gene3D" id="1.20.960.40">
    <property type="match status" value="1"/>
</dbReference>
<dbReference type="RefSeq" id="XP_016603986.1">
    <property type="nucleotide sequence ID" value="XM_016756851.1"/>
</dbReference>
<comment type="subcellular location">
    <subcellularLocation>
        <location evidence="1">Cytoplasm</location>
        <location evidence="1">Cytoskeleton</location>
        <location evidence="1">Cilium basal body</location>
    </subcellularLocation>
    <subcellularLocation>
        <location evidence="2">Cytoplasm</location>
        <location evidence="2">Cytoskeleton</location>
        <location evidence="2">Microtubule organizing center</location>
        <location evidence="2">Centrosome</location>
    </subcellularLocation>
</comment>
<evidence type="ECO:0000256" key="10">
    <source>
        <dbReference type="ARBA" id="ARBA00042293"/>
    </source>
</evidence>
<evidence type="ECO:0000256" key="12">
    <source>
        <dbReference type="ARBA" id="ARBA00046373"/>
    </source>
</evidence>
<sequence length="147" mass="16519">MSSYEDLKDALRENLEARGFMSDIRARVRAEVYRALEDESEIKPQVSKESELLNELIREYLRYSGYNHTISVFSAEADLPAKPADRQTIATDLDLDIDGYPPSVPLLYGLALRNVLTKPPHPNPPPKQPATQKTDILQERPPSNTAG</sequence>
<dbReference type="PANTHER" id="PTHR15431">
    <property type="entry name" value="FGFR1 ONCOGENE PARTNER/LISH DOMAIN-CONTAINING PROTEIN"/>
    <property type="match status" value="1"/>
</dbReference>
<comment type="function">
    <text evidence="11">Required for anchoring microtubules to the centrosomes. Required for ciliation.</text>
</comment>
<name>A0A0L0H4V7_SPIPD</name>
<dbReference type="STRING" id="645134.A0A0L0H4V7"/>
<dbReference type="Pfam" id="PF09398">
    <property type="entry name" value="FOP_dimer"/>
    <property type="match status" value="1"/>
</dbReference>
<organism evidence="15 16">
    <name type="scientific">Spizellomyces punctatus (strain DAOM BR117)</name>
    <dbReference type="NCBI Taxonomy" id="645134"/>
    <lineage>
        <taxon>Eukaryota</taxon>
        <taxon>Fungi</taxon>
        <taxon>Fungi incertae sedis</taxon>
        <taxon>Chytridiomycota</taxon>
        <taxon>Chytridiomycota incertae sedis</taxon>
        <taxon>Chytridiomycetes</taxon>
        <taxon>Spizellomycetales</taxon>
        <taxon>Spizellomycetaceae</taxon>
        <taxon>Spizellomyces</taxon>
    </lineage>
</organism>
<evidence type="ECO:0000313" key="15">
    <source>
        <dbReference type="EMBL" id="KNC95946.1"/>
    </source>
</evidence>
<dbReference type="PANTHER" id="PTHR15431:SF9">
    <property type="entry name" value="CENTROSOMAL PROTEIN 43"/>
    <property type="match status" value="1"/>
</dbReference>
<dbReference type="eggNOG" id="ENOG502S0C1">
    <property type="taxonomic scope" value="Eukaryota"/>
</dbReference>
<evidence type="ECO:0000313" key="16">
    <source>
        <dbReference type="Proteomes" id="UP000053201"/>
    </source>
</evidence>
<evidence type="ECO:0000256" key="4">
    <source>
        <dbReference type="ARBA" id="ARBA00022490"/>
    </source>
</evidence>
<keyword evidence="7" id="KW-0206">Cytoskeleton</keyword>
<evidence type="ECO:0000259" key="14">
    <source>
        <dbReference type="Pfam" id="PF09398"/>
    </source>
</evidence>
<evidence type="ECO:0000256" key="7">
    <source>
        <dbReference type="ARBA" id="ARBA00023212"/>
    </source>
</evidence>
<proteinExistence type="inferred from homology"/>
<comment type="similarity">
    <text evidence="3">Belongs to the CEP43 family.</text>
</comment>
<dbReference type="GeneID" id="27691841"/>
<keyword evidence="6" id="KW-0970">Cilium biogenesis/degradation</keyword>
<feature type="domain" description="FGFR1 oncogene partner (FOP) N-terminal dimerisation" evidence="14">
    <location>
        <begin position="43"/>
        <end position="110"/>
    </location>
</feature>
<dbReference type="GO" id="GO:0030030">
    <property type="term" value="P:cell projection organization"/>
    <property type="evidence" value="ECO:0007669"/>
    <property type="project" value="UniProtKB-KW"/>
</dbReference>
<dbReference type="EMBL" id="KQ257473">
    <property type="protein sequence ID" value="KNC95946.1"/>
    <property type="molecule type" value="Genomic_DNA"/>
</dbReference>
<feature type="compositionally biased region" description="Pro residues" evidence="13">
    <location>
        <begin position="119"/>
        <end position="128"/>
    </location>
</feature>
<dbReference type="InterPro" id="IPR006594">
    <property type="entry name" value="LisH"/>
</dbReference>
<evidence type="ECO:0000256" key="11">
    <source>
        <dbReference type="ARBA" id="ARBA00046076"/>
    </source>
</evidence>
<dbReference type="VEuPathDB" id="FungiDB:SPPG_08697"/>
<dbReference type="AlphaFoldDB" id="A0A0L0H4V7"/>
<evidence type="ECO:0000256" key="2">
    <source>
        <dbReference type="ARBA" id="ARBA00004300"/>
    </source>
</evidence>
<dbReference type="GO" id="GO:0005815">
    <property type="term" value="C:microtubule organizing center"/>
    <property type="evidence" value="ECO:0007669"/>
    <property type="project" value="InterPro"/>
</dbReference>
<comment type="subunit">
    <text evidence="12">Homodimer. Part of a ternary complex that contains CEP350, CEP43 and MAPRE1. Interacts directly with CEP350 and MAPRE1. Interacts with CEP19. Interacts (via N-terminus) with CEP350 (via C-terminus).</text>
</comment>